<dbReference type="GO" id="GO:0003682">
    <property type="term" value="F:chromatin binding"/>
    <property type="evidence" value="ECO:0007669"/>
    <property type="project" value="TreeGrafter"/>
</dbReference>
<dbReference type="Gene3D" id="1.10.390.10">
    <property type="entry name" value="Neutral Protease Domain 2"/>
    <property type="match status" value="1"/>
</dbReference>
<dbReference type="CDD" id="cd09839">
    <property type="entry name" value="M1_like_TAF2"/>
    <property type="match status" value="1"/>
</dbReference>
<dbReference type="GO" id="GO:0006367">
    <property type="term" value="P:transcription initiation at RNA polymerase II promoter"/>
    <property type="evidence" value="ECO:0007669"/>
    <property type="project" value="TreeGrafter"/>
</dbReference>
<dbReference type="SUPFAM" id="SSF63737">
    <property type="entry name" value="Leukotriene A4 hydrolase N-terminal domain"/>
    <property type="match status" value="1"/>
</dbReference>
<name>A0A9N8W1K5_9GLOM</name>
<dbReference type="InterPro" id="IPR027268">
    <property type="entry name" value="Peptidase_M4/M1_CTD_sf"/>
</dbReference>
<evidence type="ECO:0000256" key="4">
    <source>
        <dbReference type="ARBA" id="ARBA00023015"/>
    </source>
</evidence>
<accession>A0A9N8W1K5</accession>
<evidence type="ECO:0000256" key="1">
    <source>
        <dbReference type="ARBA" id="ARBA00004123"/>
    </source>
</evidence>
<evidence type="ECO:0000259" key="7">
    <source>
        <dbReference type="Pfam" id="PF25316"/>
    </source>
</evidence>
<dbReference type="EMBL" id="CAJVPK010000189">
    <property type="protein sequence ID" value="CAG8470265.1"/>
    <property type="molecule type" value="Genomic_DNA"/>
</dbReference>
<dbReference type="PANTHER" id="PTHR15137:SF9">
    <property type="entry name" value="TRANSCRIPTION INITIATION FACTOR TFIID SUBUNIT 2"/>
    <property type="match status" value="1"/>
</dbReference>
<organism evidence="9 10">
    <name type="scientific">Diversispora eburnea</name>
    <dbReference type="NCBI Taxonomy" id="1213867"/>
    <lineage>
        <taxon>Eukaryota</taxon>
        <taxon>Fungi</taxon>
        <taxon>Fungi incertae sedis</taxon>
        <taxon>Mucoromycota</taxon>
        <taxon>Glomeromycotina</taxon>
        <taxon>Glomeromycetes</taxon>
        <taxon>Diversisporales</taxon>
        <taxon>Diversisporaceae</taxon>
        <taxon>Diversispora</taxon>
    </lineage>
</organism>
<evidence type="ECO:0000256" key="5">
    <source>
        <dbReference type="ARBA" id="ARBA00023163"/>
    </source>
</evidence>
<sequence>MNFTLSRDFVIHTLIKRSPLRAFVDEETAERGYVYFHQKVDIEVDMLNQIIQGYTEIILKPIRFDIEVIRLHLRQCCVKEIKINDFPASFQINDSEDSGIVGELIVYIPDEITDIPLIDQNEEWVSIVVRVDFSLEKPKAGIHFKLPDQDKEVFKPQWDPYMFTINSPSPGAARCWIPCLDRIRDRCTWDFFVTVSDIEGFDKIMVTESLIDYNKRTFHYNLSVATPAQYIGIVCGPFIDPYVLHYPGNEELLPNRPMIVAYISAEWEKWLLSTLYPNSDEPTEDTYWLHNAMDYFIEGYSQFNLHPEFDKNNPKVKPGKFPFKRFQIVFVDHTYSDITVCAGLVICRFTTRRLLINAIAQQWFGIFIPPYSWRDYWLAVGLANFFADTYFKKLFGEEETKFLRKKDIELVCQLDVGKPPLCSSNWSKPFDSKDLEFVSLKSPLVLWMLDKRFPFLDYRRGILGIIYLILNKAKEDTDQNIRPGFLYTEQFLEQCKEVIRQELRNEITKFQKQWIFGSGCPKFKIRAHFNRKKLAVEFKFEQGNTNLIGKTQNSDGPKTTHTQPDGIEYIHTIYLQGKKETHSLIYHTKYKRSMVTVKSHMHREKGNLEAHPPSYITEDDPGEYPLQWGMDPESEASDSSEWQINEWISEERASNASWIAIIDFEQVDYMWASLLESQSDVISHYQAIQALSRAPSKACSTTLMRTVRDWRYHYRIRMEAALAMAKCAKEELDYIGAEQLMKIYGKDYCDYRNETKFLPKPNDFSDWEEYYIQKAIPYALSCVREPTGNTPENIKKFLLDLLSWNDNSMNEYSDDHFIANLIESLGNAFIPDEDQTISDPDVEIYDLSCDSQAYLQEALETLERYLTRHKLFNSYRALLVTATIKAKSSLMLTALNALIDLDFHNKTEVAQYFAFLAEFDSDLAIRRFLLSKFGEDRGPQCWDLPKRASSPRLLKIIYHRIRNLGHE</sequence>
<evidence type="ECO:0000313" key="9">
    <source>
        <dbReference type="EMBL" id="CAG8470265.1"/>
    </source>
</evidence>
<protein>
    <recommendedName>
        <fullName evidence="3">Transcription initiation factor TFIID subunit 2</fullName>
    </recommendedName>
</protein>
<dbReference type="Proteomes" id="UP000789706">
    <property type="component" value="Unassembled WGS sequence"/>
</dbReference>
<reference evidence="9" key="1">
    <citation type="submission" date="2021-06" db="EMBL/GenBank/DDBJ databases">
        <authorList>
            <person name="Kallberg Y."/>
            <person name="Tangrot J."/>
            <person name="Rosling A."/>
        </authorList>
    </citation>
    <scope>NUCLEOTIDE SEQUENCE</scope>
    <source>
        <strain evidence="9">AZ414A</strain>
    </source>
</reference>
<evidence type="ECO:0000259" key="8">
    <source>
        <dbReference type="Pfam" id="PF25577"/>
    </source>
</evidence>
<dbReference type="GO" id="GO:0005669">
    <property type="term" value="C:transcription factor TFIID complex"/>
    <property type="evidence" value="ECO:0007669"/>
    <property type="project" value="InterPro"/>
</dbReference>
<keyword evidence="10" id="KW-1185">Reference proteome</keyword>
<dbReference type="OrthoDB" id="308861at2759"/>
<evidence type="ECO:0000256" key="6">
    <source>
        <dbReference type="ARBA" id="ARBA00023242"/>
    </source>
</evidence>
<dbReference type="GO" id="GO:0016251">
    <property type="term" value="F:RNA polymerase II general transcription initiation factor activity"/>
    <property type="evidence" value="ECO:0007669"/>
    <property type="project" value="TreeGrafter"/>
</dbReference>
<evidence type="ECO:0000256" key="3">
    <source>
        <dbReference type="ARBA" id="ARBA00017363"/>
    </source>
</evidence>
<dbReference type="InterPro" id="IPR057991">
    <property type="entry name" value="TPR_TAF2_C"/>
</dbReference>
<comment type="subcellular location">
    <subcellularLocation>
        <location evidence="1">Nucleus</location>
    </subcellularLocation>
</comment>
<dbReference type="AlphaFoldDB" id="A0A9N8W1K5"/>
<dbReference type="Pfam" id="PF25577">
    <property type="entry name" value="TPR_TAF2_C"/>
    <property type="match status" value="1"/>
</dbReference>
<comment type="caution">
    <text evidence="9">The sequence shown here is derived from an EMBL/GenBank/DDBJ whole genome shotgun (WGS) entry which is preliminary data.</text>
</comment>
<dbReference type="InterPro" id="IPR057345">
    <property type="entry name" value="Ig-like_TAF2"/>
</dbReference>
<feature type="domain" description="Transcription initiation factor TFIID subunit 2 TPR repeats" evidence="8">
    <location>
        <begin position="668"/>
        <end position="888"/>
    </location>
</feature>
<dbReference type="PANTHER" id="PTHR15137">
    <property type="entry name" value="TRANSCRIPTION INITIATION FACTOR TFIID"/>
    <property type="match status" value="1"/>
</dbReference>
<proteinExistence type="inferred from homology"/>
<evidence type="ECO:0000313" key="10">
    <source>
        <dbReference type="Proteomes" id="UP000789706"/>
    </source>
</evidence>
<dbReference type="Gene3D" id="2.60.40.1730">
    <property type="entry name" value="tricorn interacting facor f3 domain"/>
    <property type="match status" value="1"/>
</dbReference>
<keyword evidence="5" id="KW-0804">Transcription</keyword>
<evidence type="ECO:0000256" key="2">
    <source>
        <dbReference type="ARBA" id="ARBA00010937"/>
    </source>
</evidence>
<dbReference type="SUPFAM" id="SSF55486">
    <property type="entry name" value="Metalloproteases ('zincins'), catalytic domain"/>
    <property type="match status" value="1"/>
</dbReference>
<keyword evidence="6" id="KW-0539">Nucleus</keyword>
<comment type="similarity">
    <text evidence="2">Belongs to the TAF2 family.</text>
</comment>
<dbReference type="Pfam" id="PF25316">
    <property type="entry name" value="TAF2_3rd"/>
    <property type="match status" value="1"/>
</dbReference>
<dbReference type="InterPro" id="IPR037813">
    <property type="entry name" value="TAF2"/>
</dbReference>
<dbReference type="GO" id="GO:0000976">
    <property type="term" value="F:transcription cis-regulatory region binding"/>
    <property type="evidence" value="ECO:0007669"/>
    <property type="project" value="TreeGrafter"/>
</dbReference>
<keyword evidence="4" id="KW-0805">Transcription regulation</keyword>
<dbReference type="InterPro" id="IPR042097">
    <property type="entry name" value="Aminopeptidase_N-like_N_sf"/>
</dbReference>
<feature type="domain" description="Transcription initiation factor TFIID subunit 2 Ig-like" evidence="7">
    <location>
        <begin position="518"/>
        <end position="635"/>
    </location>
</feature>
<gene>
    <name evidence="9" type="ORF">DEBURN_LOCUS3125</name>
</gene>